<dbReference type="RefSeq" id="WP_386347793.1">
    <property type="nucleotide sequence ID" value="NZ_JBHSFG010000059.1"/>
</dbReference>
<name>A0ABV8YVH1_9ACTN</name>
<keyword evidence="2" id="KW-1185">Reference proteome</keyword>
<accession>A0ABV8YVH1</accession>
<gene>
    <name evidence="1" type="ORF">ACFPH6_32595</name>
</gene>
<protein>
    <submittedName>
        <fullName evidence="1">Uncharacterized protein</fullName>
    </submittedName>
</protein>
<comment type="caution">
    <text evidence="1">The sequence shown here is derived from an EMBL/GenBank/DDBJ whole genome shotgun (WGS) entry which is preliminary data.</text>
</comment>
<evidence type="ECO:0000313" key="1">
    <source>
        <dbReference type="EMBL" id="MFC4469204.1"/>
    </source>
</evidence>
<dbReference type="EMBL" id="JBHSFG010000059">
    <property type="protein sequence ID" value="MFC4469204.1"/>
    <property type="molecule type" value="Genomic_DNA"/>
</dbReference>
<proteinExistence type="predicted"/>
<organism evidence="1 2">
    <name type="scientific">Streptomyces xiangluensis</name>
    <dbReference type="NCBI Taxonomy" id="2665720"/>
    <lineage>
        <taxon>Bacteria</taxon>
        <taxon>Bacillati</taxon>
        <taxon>Actinomycetota</taxon>
        <taxon>Actinomycetes</taxon>
        <taxon>Kitasatosporales</taxon>
        <taxon>Streptomycetaceae</taxon>
        <taxon>Streptomyces</taxon>
    </lineage>
</organism>
<reference evidence="2" key="1">
    <citation type="journal article" date="2019" name="Int. J. Syst. Evol. Microbiol.">
        <title>The Global Catalogue of Microorganisms (GCM) 10K type strain sequencing project: providing services to taxonomists for standard genome sequencing and annotation.</title>
        <authorList>
            <consortium name="The Broad Institute Genomics Platform"/>
            <consortium name="The Broad Institute Genome Sequencing Center for Infectious Disease"/>
            <person name="Wu L."/>
            <person name="Ma J."/>
        </authorList>
    </citation>
    <scope>NUCLEOTIDE SEQUENCE [LARGE SCALE GENOMIC DNA]</scope>
    <source>
        <strain evidence="2">DT43</strain>
    </source>
</reference>
<sequence>MTRSQRPVVVDVGWPSRRRVGDLKRWAHNRVPAASGTTDVHRMYRRNFARPGLARLADNPNYRLRYAANVDPQAALELAEISPTTRRTLCAAHTAADPRLPRPRLVELLGR</sequence>
<dbReference type="Proteomes" id="UP001596012">
    <property type="component" value="Unassembled WGS sequence"/>
</dbReference>
<evidence type="ECO:0000313" key="2">
    <source>
        <dbReference type="Proteomes" id="UP001596012"/>
    </source>
</evidence>